<comment type="caution">
    <text evidence="4">The sequence shown here is derived from an EMBL/GenBank/DDBJ whole genome shotgun (WGS) entry which is preliminary data.</text>
</comment>
<feature type="region of interest" description="Disordered" evidence="2">
    <location>
        <begin position="171"/>
        <end position="202"/>
    </location>
</feature>
<gene>
    <name evidence="4" type="ORF">CXB51_012842</name>
</gene>
<name>A0A8J5Z5Z7_9ROSI</name>
<accession>A0A8J5Z5Z7</accession>
<keyword evidence="1" id="KW-0175">Coiled coil</keyword>
<evidence type="ECO:0000313" key="5">
    <source>
        <dbReference type="Proteomes" id="UP000701853"/>
    </source>
</evidence>
<dbReference type="InterPro" id="IPR005162">
    <property type="entry name" value="Retrotrans_gag_dom"/>
</dbReference>
<dbReference type="AlphaFoldDB" id="A0A8J5Z5Z7"/>
<evidence type="ECO:0000259" key="3">
    <source>
        <dbReference type="Pfam" id="PF03732"/>
    </source>
</evidence>
<feature type="compositionally biased region" description="Polar residues" evidence="2">
    <location>
        <begin position="190"/>
        <end position="202"/>
    </location>
</feature>
<evidence type="ECO:0000256" key="1">
    <source>
        <dbReference type="SAM" id="Coils"/>
    </source>
</evidence>
<evidence type="ECO:0000313" key="4">
    <source>
        <dbReference type="EMBL" id="KAG8495223.1"/>
    </source>
</evidence>
<dbReference type="Pfam" id="PF03732">
    <property type="entry name" value="Retrotrans_gag"/>
    <property type="match status" value="1"/>
</dbReference>
<feature type="coiled-coil region" evidence="1">
    <location>
        <begin position="59"/>
        <end position="86"/>
    </location>
</feature>
<dbReference type="Proteomes" id="UP000701853">
    <property type="component" value="Chromosome 5"/>
</dbReference>
<protein>
    <recommendedName>
        <fullName evidence="3">Retrotransposon gag domain-containing protein</fullName>
    </recommendedName>
</protein>
<organism evidence="4 5">
    <name type="scientific">Gossypium anomalum</name>
    <dbReference type="NCBI Taxonomy" id="47600"/>
    <lineage>
        <taxon>Eukaryota</taxon>
        <taxon>Viridiplantae</taxon>
        <taxon>Streptophyta</taxon>
        <taxon>Embryophyta</taxon>
        <taxon>Tracheophyta</taxon>
        <taxon>Spermatophyta</taxon>
        <taxon>Magnoliopsida</taxon>
        <taxon>eudicotyledons</taxon>
        <taxon>Gunneridae</taxon>
        <taxon>Pentapetalae</taxon>
        <taxon>rosids</taxon>
        <taxon>malvids</taxon>
        <taxon>Malvales</taxon>
        <taxon>Malvaceae</taxon>
        <taxon>Malvoideae</taxon>
        <taxon>Gossypium</taxon>
    </lineage>
</organism>
<evidence type="ECO:0000256" key="2">
    <source>
        <dbReference type="SAM" id="MobiDB-lite"/>
    </source>
</evidence>
<reference evidence="4 5" key="1">
    <citation type="journal article" date="2021" name="bioRxiv">
        <title>The Gossypium anomalum genome as a resource for cotton improvement and evolutionary analysis of hybrid incompatibility.</title>
        <authorList>
            <person name="Grover C.E."/>
            <person name="Yuan D."/>
            <person name="Arick M.A."/>
            <person name="Miller E.R."/>
            <person name="Hu G."/>
            <person name="Peterson D.G."/>
            <person name="Wendel J.F."/>
            <person name="Udall J.A."/>
        </authorList>
    </citation>
    <scope>NUCLEOTIDE SEQUENCE [LARGE SCALE GENOMIC DNA]</scope>
    <source>
        <strain evidence="4">JFW-Udall</strain>
        <tissue evidence="4">Leaf</tissue>
    </source>
</reference>
<feature type="domain" description="Retrotransposon gag" evidence="3">
    <location>
        <begin position="82"/>
        <end position="159"/>
    </location>
</feature>
<keyword evidence="5" id="KW-1185">Reference proteome</keyword>
<dbReference type="EMBL" id="JAHUZN010000005">
    <property type="protein sequence ID" value="KAG8495223.1"/>
    <property type="molecule type" value="Genomic_DNA"/>
</dbReference>
<proteinExistence type="predicted"/>
<dbReference type="OrthoDB" id="10399777at2759"/>
<sequence length="202" mass="23455">MAKVEFVVSNVLMKVEDIKDSLKRIKSEMIASQDRLNEQLMEEFNGAIREALGKLVQKNETFEVLVELMQGEIKKLKSELSSIKASKDGVRIHTWEAFWREFKLQFYSKYANEKARSKLRRLTKCWTVHDYVCEFVELILQISNMGESEALFSFLDGLKLWLKMELQRKDSRPYASHGGSGVPSQVSQGTNEVPQDSWQRKK</sequence>